<dbReference type="InterPro" id="IPR036400">
    <property type="entry name" value="Cyt_B5-like_heme/steroid_sf"/>
</dbReference>
<feature type="domain" description="Cytochrome b5 heme-binding" evidence="20">
    <location>
        <begin position="592"/>
        <end position="669"/>
    </location>
</feature>
<evidence type="ECO:0000256" key="7">
    <source>
        <dbReference type="ARBA" id="ARBA00012673"/>
    </source>
</evidence>
<dbReference type="PRINTS" id="PR00407">
    <property type="entry name" value="EUMOPTERIN"/>
</dbReference>
<comment type="cofactor">
    <cofactor evidence="3">
        <name>FAD</name>
        <dbReference type="ChEBI" id="CHEBI:57692"/>
    </cofactor>
</comment>
<dbReference type="GO" id="GO:0020037">
    <property type="term" value="F:heme binding"/>
    <property type="evidence" value="ECO:0007669"/>
    <property type="project" value="InterPro"/>
</dbReference>
<keyword evidence="17" id="KW-0534">Nitrate assimilation</keyword>
<comment type="function">
    <text evidence="4">Nitrate reductase is a key enzyme involved in the first step of nitrate assimilation in plants, fungi and bacteria.</text>
</comment>
<feature type="region of interest" description="Disordered" evidence="19">
    <location>
        <begin position="539"/>
        <end position="578"/>
    </location>
</feature>
<dbReference type="PROSITE" id="PS00191">
    <property type="entry name" value="CYTOCHROME_B5_1"/>
    <property type="match status" value="1"/>
</dbReference>
<dbReference type="InterPro" id="IPR008335">
    <property type="entry name" value="Mopterin_OxRdtase_euk"/>
</dbReference>
<dbReference type="Gene3D" id="2.60.40.650">
    <property type="match status" value="1"/>
</dbReference>
<accession>A0A2K0TIU1</accession>
<dbReference type="InterPro" id="IPR017938">
    <property type="entry name" value="Riboflavin_synthase-like_b-brl"/>
</dbReference>
<dbReference type="Pfam" id="PF00173">
    <property type="entry name" value="Cyt-b5"/>
    <property type="match status" value="1"/>
</dbReference>
<dbReference type="SUPFAM" id="SSF56524">
    <property type="entry name" value="Oxidoreductase molybdopterin-binding domain"/>
    <property type="match status" value="1"/>
</dbReference>
<feature type="domain" description="FAD-binding FR-type" evidence="21">
    <location>
        <begin position="696"/>
        <end position="823"/>
    </location>
</feature>
<dbReference type="InterPro" id="IPR001709">
    <property type="entry name" value="Flavoprot_Pyr_Nucl_cyt_Rdtase"/>
</dbReference>
<evidence type="ECO:0000256" key="12">
    <source>
        <dbReference type="ARBA" id="ARBA00022723"/>
    </source>
</evidence>
<comment type="subunit">
    <text evidence="6">Homodimer.</text>
</comment>
<dbReference type="InterPro" id="IPR001199">
    <property type="entry name" value="Cyt_B5-like_heme/steroid-bd"/>
</dbReference>
<evidence type="ECO:0000256" key="9">
    <source>
        <dbReference type="ARBA" id="ARBA00022505"/>
    </source>
</evidence>
<gene>
    <name evidence="22" type="ORF">TGAMA5MH_02657</name>
</gene>
<dbReference type="GO" id="GO:0030151">
    <property type="term" value="F:molybdenum ion binding"/>
    <property type="evidence" value="ECO:0007669"/>
    <property type="project" value="InterPro"/>
</dbReference>
<dbReference type="PANTHER" id="PTHR19372">
    <property type="entry name" value="SULFITE REDUCTASE"/>
    <property type="match status" value="1"/>
</dbReference>
<dbReference type="InterPro" id="IPR018506">
    <property type="entry name" value="Cyt_B5_heme-BS"/>
</dbReference>
<dbReference type="Gene3D" id="3.10.120.10">
    <property type="entry name" value="Cytochrome b5-like heme/steroid binding domain"/>
    <property type="match status" value="1"/>
</dbReference>
<keyword evidence="10" id="KW-0349">Heme</keyword>
<evidence type="ECO:0000256" key="17">
    <source>
        <dbReference type="ARBA" id="ARBA00023063"/>
    </source>
</evidence>
<dbReference type="Pfam" id="PF00174">
    <property type="entry name" value="Oxidored_molyb"/>
    <property type="match status" value="1"/>
</dbReference>
<comment type="cofactor">
    <cofactor evidence="1">
        <name>Mo-molybdopterin</name>
        <dbReference type="ChEBI" id="CHEBI:71302"/>
    </cofactor>
</comment>
<protein>
    <recommendedName>
        <fullName evidence="8">Nitrate reductase [NADPH]</fullName>
        <ecNumber evidence="7">1.7.1.3</ecNumber>
    </recommendedName>
</protein>
<sequence length="986" mass="109769">MMASSQLTSDTGSESGEEWPSSLPSSPEPSSPELSSPGTPESRSPRLKAKPESVQKVCEVCEAPLDPSASCHSFVSLPPIPRTEAIQLLSTDSQTPDYWIARDSRMIRLTGKHPCNVEAPLSALFDAGFLTPQNLFYVRSHGDTPRVSIKQAQEWKLRIHGLVEKEIEFSIQELKDKFQVVTLPVTLVCAGNRRKEQNMVLKGLGFNWGAAGVSTGLFTGVYLADILDYCKPKNPLLSSYPSGDQHIPGRARHVIFEGADELPKGKYGTSQRLSWALDRSKGMLISWGLNGEDLLPDHGYPLRLVVPGQIGGRMVKWLQRIEVSDRESQHHLHFFDNKLLPTTVTADQARKEDKWWYDPKYIINELNVNAAICSPSHNDTVQLASDTSMTQILPIEGYAYTGGGRRITRVEVTLDDGETWNLCDIKYPEDLYRMYPIGNHPYYGSLDLTMTDMSFSWCFWKLEVDVKSLLVDRDAGFIAVRAMDEALSIMPRDMYWTATSMMNSWWFRVALYKENGGRTLRAEHPTVPGNANGGWMQRMNEAGADPRHPCLKQNNLFTGPSFGSTTATPATPQRIEAGEDTKSVMINPDKAATIVTASQFAEHADGEGPSPWFVVEGHVYDGTGFLTSHPGGEQSIRLAAGEDATEDFLAIHSMDAKKLLKDYHIGKLEQLASPPISLSPKSENQDDPSRPFLDSKVWKKIRLVHTRDISHDSRIFRFALPHEDQILGLPVGHHVYLRAKKVDRASGKVKTVQRAYTPYSCSYQRGFIELLIKVYFPSNNSTQPQSVFAGGQMTMLLEDMAINAEADALTVEIKGPIGHFTYIGNGRVQCKPNNRVRAINKLALIAGGSGITPIWSTLKAIADEYSASSASDRRKSVEVWLIYGNREEKDILIREELDELSRQMEGKLHIWHVLSSNAIREEWAMGRGHVDLECLQNHLPPASFPLAGVDHKDTLALVCGPPAMESNVSVGLEKLGWNVEEDVITF</sequence>
<evidence type="ECO:0000256" key="1">
    <source>
        <dbReference type="ARBA" id="ARBA00001924"/>
    </source>
</evidence>
<evidence type="ECO:0000256" key="5">
    <source>
        <dbReference type="ARBA" id="ARBA00006253"/>
    </source>
</evidence>
<feature type="compositionally biased region" description="Low complexity" evidence="19">
    <location>
        <begin position="11"/>
        <end position="25"/>
    </location>
</feature>
<comment type="catalytic activity">
    <reaction evidence="18">
        <text>nitrite + NADP(+) + H2O = nitrate + NADPH + H(+)</text>
        <dbReference type="Rhea" id="RHEA:19061"/>
        <dbReference type="ChEBI" id="CHEBI:15377"/>
        <dbReference type="ChEBI" id="CHEBI:15378"/>
        <dbReference type="ChEBI" id="CHEBI:16301"/>
        <dbReference type="ChEBI" id="CHEBI:17632"/>
        <dbReference type="ChEBI" id="CHEBI:57783"/>
        <dbReference type="ChEBI" id="CHEBI:58349"/>
        <dbReference type="EC" id="1.7.1.3"/>
    </reaction>
</comment>
<proteinExistence type="inferred from homology"/>
<evidence type="ECO:0000256" key="8">
    <source>
        <dbReference type="ARBA" id="ARBA00015499"/>
    </source>
</evidence>
<dbReference type="InterPro" id="IPR005066">
    <property type="entry name" value="MoCF_OxRdtse_dimer"/>
</dbReference>
<dbReference type="PRINTS" id="PR00371">
    <property type="entry name" value="FPNCR"/>
</dbReference>
<dbReference type="InterPro" id="IPR014756">
    <property type="entry name" value="Ig_E-set"/>
</dbReference>
<dbReference type="SUPFAM" id="SSF52343">
    <property type="entry name" value="Ferredoxin reductase-like, C-terminal NADP-linked domain"/>
    <property type="match status" value="1"/>
</dbReference>
<reference evidence="22 23" key="1">
    <citation type="submission" date="2017-02" db="EMBL/GenBank/DDBJ databases">
        <title>Genomes of Trichoderma spp. with biocontrol activity.</title>
        <authorList>
            <person name="Gardiner D."/>
            <person name="Kazan K."/>
            <person name="Vos C."/>
            <person name="Harvey P."/>
        </authorList>
    </citation>
    <scope>NUCLEOTIDE SEQUENCE [LARGE SCALE GENOMIC DNA]</scope>
    <source>
        <strain evidence="22 23">A5MH</strain>
    </source>
</reference>
<dbReference type="Pfam" id="PF00175">
    <property type="entry name" value="NAD_binding_1"/>
    <property type="match status" value="1"/>
</dbReference>
<feature type="region of interest" description="Disordered" evidence="19">
    <location>
        <begin position="1"/>
        <end position="51"/>
    </location>
</feature>
<dbReference type="InterPro" id="IPR036374">
    <property type="entry name" value="OxRdtase_Mopterin-bd_sf"/>
</dbReference>
<evidence type="ECO:0000313" key="22">
    <source>
        <dbReference type="EMBL" id="PNP45434.1"/>
    </source>
</evidence>
<comment type="cofactor">
    <cofactor evidence="2">
        <name>heme</name>
        <dbReference type="ChEBI" id="CHEBI:30413"/>
    </cofactor>
</comment>
<evidence type="ECO:0000256" key="11">
    <source>
        <dbReference type="ARBA" id="ARBA00022630"/>
    </source>
</evidence>
<dbReference type="GO" id="GO:0008482">
    <property type="term" value="F:sulfite oxidase activity"/>
    <property type="evidence" value="ECO:0007669"/>
    <property type="project" value="TreeGrafter"/>
</dbReference>
<dbReference type="GO" id="GO:0050464">
    <property type="term" value="F:nitrate reductase (NADPH) activity"/>
    <property type="evidence" value="ECO:0007669"/>
    <property type="project" value="UniProtKB-EC"/>
</dbReference>
<dbReference type="EMBL" id="MTYH01000024">
    <property type="protein sequence ID" value="PNP45434.1"/>
    <property type="molecule type" value="Genomic_DNA"/>
</dbReference>
<dbReference type="PROSITE" id="PS50255">
    <property type="entry name" value="CYTOCHROME_B5_2"/>
    <property type="match status" value="1"/>
</dbReference>
<comment type="similarity">
    <text evidence="5">Belongs to the nitrate reductase family.</text>
</comment>
<evidence type="ECO:0000256" key="10">
    <source>
        <dbReference type="ARBA" id="ARBA00022617"/>
    </source>
</evidence>
<evidence type="ECO:0000256" key="15">
    <source>
        <dbReference type="ARBA" id="ARBA00023002"/>
    </source>
</evidence>
<dbReference type="Pfam" id="PF00970">
    <property type="entry name" value="FAD_binding_6"/>
    <property type="match status" value="1"/>
</dbReference>
<dbReference type="InterPro" id="IPR017927">
    <property type="entry name" value="FAD-bd_FR_type"/>
</dbReference>
<name>A0A2K0TIU1_9HYPO</name>
<evidence type="ECO:0000256" key="18">
    <source>
        <dbReference type="ARBA" id="ARBA00049155"/>
    </source>
</evidence>
<evidence type="ECO:0000256" key="2">
    <source>
        <dbReference type="ARBA" id="ARBA00001971"/>
    </source>
</evidence>
<dbReference type="PRINTS" id="PR00406">
    <property type="entry name" value="CYTB5RDTASE"/>
</dbReference>
<dbReference type="PROSITE" id="PS00559">
    <property type="entry name" value="MOLYBDOPTERIN_EUK"/>
    <property type="match status" value="1"/>
</dbReference>
<evidence type="ECO:0000259" key="21">
    <source>
        <dbReference type="PROSITE" id="PS51384"/>
    </source>
</evidence>
<dbReference type="Gene3D" id="3.40.50.80">
    <property type="entry name" value="Nucleotide-binding domain of ferredoxin-NADP reductase (FNR) module"/>
    <property type="match status" value="1"/>
</dbReference>
<dbReference type="SUPFAM" id="SSF63380">
    <property type="entry name" value="Riboflavin synthase domain-like"/>
    <property type="match status" value="1"/>
</dbReference>
<organism evidence="22 23">
    <name type="scientific">Trichoderma gamsii</name>
    <dbReference type="NCBI Taxonomy" id="398673"/>
    <lineage>
        <taxon>Eukaryota</taxon>
        <taxon>Fungi</taxon>
        <taxon>Dikarya</taxon>
        <taxon>Ascomycota</taxon>
        <taxon>Pezizomycotina</taxon>
        <taxon>Sordariomycetes</taxon>
        <taxon>Hypocreomycetidae</taxon>
        <taxon>Hypocreales</taxon>
        <taxon>Hypocreaceae</taxon>
        <taxon>Trichoderma</taxon>
    </lineage>
</organism>
<feature type="compositionally biased region" description="Polar residues" evidence="19">
    <location>
        <begin position="1"/>
        <end position="10"/>
    </location>
</feature>
<dbReference type="InterPro" id="IPR022407">
    <property type="entry name" value="OxRdtase_Mopterin_BS"/>
</dbReference>
<evidence type="ECO:0000256" key="6">
    <source>
        <dbReference type="ARBA" id="ARBA00011738"/>
    </source>
</evidence>
<evidence type="ECO:0000256" key="13">
    <source>
        <dbReference type="ARBA" id="ARBA00022827"/>
    </source>
</evidence>
<feature type="compositionally biased region" description="Polar residues" evidence="19">
    <location>
        <begin position="552"/>
        <end position="571"/>
    </location>
</feature>
<evidence type="ECO:0000256" key="19">
    <source>
        <dbReference type="SAM" id="MobiDB-lite"/>
    </source>
</evidence>
<dbReference type="GO" id="GO:0042128">
    <property type="term" value="P:nitrate assimilation"/>
    <property type="evidence" value="ECO:0007669"/>
    <property type="project" value="UniProtKB-KW"/>
</dbReference>
<keyword evidence="9" id="KW-0500">Molybdenum</keyword>
<evidence type="ECO:0000313" key="23">
    <source>
        <dbReference type="Proteomes" id="UP000236546"/>
    </source>
</evidence>
<dbReference type="AlphaFoldDB" id="A0A2K0TIU1"/>
<feature type="compositionally biased region" description="Low complexity" evidence="19">
    <location>
        <begin position="31"/>
        <end position="42"/>
    </location>
</feature>
<dbReference type="InterPro" id="IPR039261">
    <property type="entry name" value="FNR_nucleotide-bd"/>
</dbReference>
<dbReference type="CDD" id="cd06183">
    <property type="entry name" value="cyt_b5_reduct_like"/>
    <property type="match status" value="1"/>
</dbReference>
<dbReference type="PANTHER" id="PTHR19372:SF7">
    <property type="entry name" value="SULFITE OXIDASE, MITOCHONDRIAL"/>
    <property type="match status" value="1"/>
</dbReference>
<keyword evidence="13" id="KW-0274">FAD</keyword>
<dbReference type="GO" id="GO:0006790">
    <property type="term" value="P:sulfur compound metabolic process"/>
    <property type="evidence" value="ECO:0007669"/>
    <property type="project" value="TreeGrafter"/>
</dbReference>
<dbReference type="SMART" id="SM01117">
    <property type="entry name" value="Cyt-b5"/>
    <property type="match status" value="1"/>
</dbReference>
<dbReference type="FunFam" id="3.90.420.10:FF:000005">
    <property type="entry name" value="Nitrate reductase"/>
    <property type="match status" value="1"/>
</dbReference>
<evidence type="ECO:0000256" key="3">
    <source>
        <dbReference type="ARBA" id="ARBA00001974"/>
    </source>
</evidence>
<dbReference type="GO" id="GO:0043546">
    <property type="term" value="F:molybdopterin cofactor binding"/>
    <property type="evidence" value="ECO:0007669"/>
    <property type="project" value="InterPro"/>
</dbReference>
<dbReference type="Gene3D" id="3.90.420.10">
    <property type="entry name" value="Oxidoreductase, molybdopterin-binding domain"/>
    <property type="match status" value="1"/>
</dbReference>
<keyword evidence="16" id="KW-0408">Iron</keyword>
<dbReference type="PROSITE" id="PS51384">
    <property type="entry name" value="FAD_FR"/>
    <property type="match status" value="1"/>
</dbReference>
<dbReference type="SUPFAM" id="SSF81296">
    <property type="entry name" value="E set domains"/>
    <property type="match status" value="1"/>
</dbReference>
<keyword evidence="12" id="KW-0479">Metal-binding</keyword>
<dbReference type="Proteomes" id="UP000236546">
    <property type="component" value="Unassembled WGS sequence"/>
</dbReference>
<dbReference type="InterPro" id="IPR001433">
    <property type="entry name" value="OxRdtase_FAD/NAD-bd"/>
</dbReference>
<evidence type="ECO:0000256" key="16">
    <source>
        <dbReference type="ARBA" id="ARBA00023004"/>
    </source>
</evidence>
<dbReference type="PRINTS" id="PR00363">
    <property type="entry name" value="CYTOCHROMEB5"/>
</dbReference>
<dbReference type="FunFam" id="2.40.30.10:FF:000021">
    <property type="entry name" value="NADH-cytochrome b5 reductase"/>
    <property type="match status" value="1"/>
</dbReference>
<comment type="caution">
    <text evidence="22">The sequence shown here is derived from an EMBL/GenBank/DDBJ whole genome shotgun (WGS) entry which is preliminary data.</text>
</comment>
<dbReference type="Gene3D" id="2.40.30.10">
    <property type="entry name" value="Translation factors"/>
    <property type="match status" value="1"/>
</dbReference>
<dbReference type="InterPro" id="IPR008333">
    <property type="entry name" value="Cbr1-like_FAD-bd_dom"/>
</dbReference>
<dbReference type="OrthoDB" id="432685at2759"/>
<dbReference type="InterPro" id="IPR000572">
    <property type="entry name" value="OxRdtase_Mopterin-bd_dom"/>
</dbReference>
<keyword evidence="11" id="KW-0285">Flavoprotein</keyword>
<evidence type="ECO:0000256" key="14">
    <source>
        <dbReference type="ARBA" id="ARBA00022857"/>
    </source>
</evidence>
<dbReference type="EC" id="1.7.1.3" evidence="7"/>
<dbReference type="Pfam" id="PF03404">
    <property type="entry name" value="Mo-co_dimer"/>
    <property type="match status" value="1"/>
</dbReference>
<dbReference type="SUPFAM" id="SSF55856">
    <property type="entry name" value="Cytochrome b5-like heme/steroid binding domain"/>
    <property type="match status" value="1"/>
</dbReference>
<keyword evidence="15" id="KW-0560">Oxidoreductase</keyword>
<evidence type="ECO:0000259" key="20">
    <source>
        <dbReference type="PROSITE" id="PS50255"/>
    </source>
</evidence>
<evidence type="ECO:0000256" key="4">
    <source>
        <dbReference type="ARBA" id="ARBA00003838"/>
    </source>
</evidence>
<keyword evidence="14" id="KW-0521">NADP</keyword>